<dbReference type="EMBL" id="LR721780">
    <property type="protein sequence ID" value="VVV92450.1"/>
    <property type="molecule type" value="Genomic_DNA"/>
</dbReference>
<organism evidence="2">
    <name type="scientific">Nymphaea colorata</name>
    <name type="common">pocket water lily</name>
    <dbReference type="NCBI Taxonomy" id="210225"/>
    <lineage>
        <taxon>Eukaryota</taxon>
        <taxon>Viridiplantae</taxon>
        <taxon>Streptophyta</taxon>
        <taxon>Embryophyta</taxon>
        <taxon>Tracheophyta</taxon>
        <taxon>Spermatophyta</taxon>
        <taxon>Magnoliopsida</taxon>
        <taxon>Nymphaeales</taxon>
        <taxon>Nymphaeaceae</taxon>
        <taxon>Nymphaea</taxon>
    </lineage>
</organism>
<sequence>MPFTATNPTGINKWASSRARTRDIGPALR</sequence>
<protein>
    <submittedName>
        <fullName evidence="2">Uncharacterized protein</fullName>
    </submittedName>
</protein>
<reference evidence="2" key="1">
    <citation type="submission" date="2019-09" db="EMBL/GenBank/DDBJ databases">
        <authorList>
            <person name="Zhang L."/>
        </authorList>
    </citation>
    <scope>NUCLEOTIDE SEQUENCE</scope>
</reference>
<accession>A0A5K0ZSN2</accession>
<feature type="region of interest" description="Disordered" evidence="1">
    <location>
        <begin position="1"/>
        <end position="29"/>
    </location>
</feature>
<evidence type="ECO:0000313" key="2">
    <source>
        <dbReference type="EMBL" id="VVV92450.1"/>
    </source>
</evidence>
<proteinExistence type="predicted"/>
<name>A0A5K0ZSN2_9MAGN</name>
<gene>
    <name evidence="2" type="ORF">NYM_LOCUS12224</name>
</gene>
<dbReference type="AlphaFoldDB" id="A0A5K0ZSN2"/>
<evidence type="ECO:0000256" key="1">
    <source>
        <dbReference type="SAM" id="MobiDB-lite"/>
    </source>
</evidence>
<feature type="compositionally biased region" description="Polar residues" evidence="1">
    <location>
        <begin position="1"/>
        <end position="10"/>
    </location>
</feature>